<evidence type="ECO:0000313" key="2">
    <source>
        <dbReference type="WBParaSite" id="PS1159_v2.g20154.t1"/>
    </source>
</evidence>
<evidence type="ECO:0000313" key="1">
    <source>
        <dbReference type="Proteomes" id="UP000887580"/>
    </source>
</evidence>
<name>A0AC35FRH6_9BILA</name>
<reference evidence="2" key="1">
    <citation type="submission" date="2022-11" db="UniProtKB">
        <authorList>
            <consortium name="WormBaseParasite"/>
        </authorList>
    </citation>
    <scope>IDENTIFICATION</scope>
</reference>
<protein>
    <submittedName>
        <fullName evidence="2">Uncharacterized protein</fullName>
    </submittedName>
</protein>
<proteinExistence type="predicted"/>
<sequence>MPVPLPKYKRRKKFKWTQKRLRTENRLLRQRIDYLEHESSALADRLIRGQVDLATQAENSITISHELHTLRDINSDAHRRLEEAYETIRELSSKRDGESLFNEIGIQVDDMTMIEHIHSLQEELMEAHTRKADLENTIRELKLRITELECANKRLKEAPPDDGVASIQEELIRVKMREAEASLSLKEMRQRLAELEQHWSKYANQRPSISSANNNNNGSAASMDGTTTDGTNSPQITSPQHSPPLNQQQQQPPQPQQNGTAMTAAKGRFAKFTALIAGGGGSEDHDQHSIRELEEQLMGLRIKEADAVAELKEMRQKVMELETQNHVVTNQLKRQDEELKRIREEKEVATLNEQKTATLLKEEQRKLLETQGEMKEASVMQRLKYTESLQTIADLKQNIAQLESKIAERAAAAQLRGGSIISDMDDEFSHRSGSYGDSNSIGSEEMSAFIADVTTKIPADFLMDGEITPVSVSEDSAIVEVKQPTPVTPGAVTAGGDH</sequence>
<dbReference type="Proteomes" id="UP000887580">
    <property type="component" value="Unplaced"/>
</dbReference>
<organism evidence="1 2">
    <name type="scientific">Panagrolaimus sp. PS1159</name>
    <dbReference type="NCBI Taxonomy" id="55785"/>
    <lineage>
        <taxon>Eukaryota</taxon>
        <taxon>Metazoa</taxon>
        <taxon>Ecdysozoa</taxon>
        <taxon>Nematoda</taxon>
        <taxon>Chromadorea</taxon>
        <taxon>Rhabditida</taxon>
        <taxon>Tylenchina</taxon>
        <taxon>Panagrolaimomorpha</taxon>
        <taxon>Panagrolaimoidea</taxon>
        <taxon>Panagrolaimidae</taxon>
        <taxon>Panagrolaimus</taxon>
    </lineage>
</organism>
<accession>A0AC35FRH6</accession>
<dbReference type="WBParaSite" id="PS1159_v2.g20154.t1">
    <property type="protein sequence ID" value="PS1159_v2.g20154.t1"/>
    <property type="gene ID" value="PS1159_v2.g20154"/>
</dbReference>